<protein>
    <recommendedName>
        <fullName evidence="4">Secreted effector protein</fullName>
    </recommendedName>
</protein>
<evidence type="ECO:0000313" key="3">
    <source>
        <dbReference type="Proteomes" id="UP000285405"/>
    </source>
</evidence>
<comment type="caution">
    <text evidence="2">The sequence shown here is derived from an EMBL/GenBank/DDBJ whole genome shotgun (WGS) entry which is preliminary data.</text>
</comment>
<evidence type="ECO:0000313" key="2">
    <source>
        <dbReference type="EMBL" id="RKF81218.1"/>
    </source>
</evidence>
<dbReference type="Proteomes" id="UP000285405">
    <property type="component" value="Unassembled WGS sequence"/>
</dbReference>
<gene>
    <name evidence="2" type="ORF">GcC1_028036</name>
</gene>
<reference evidence="2 3" key="1">
    <citation type="journal article" date="2018" name="BMC Genomics">
        <title>Comparative genome analyses reveal sequence features reflecting distinct modes of host-adaptation between dicot and monocot powdery mildew.</title>
        <authorList>
            <person name="Wu Y."/>
            <person name="Ma X."/>
            <person name="Pan Z."/>
            <person name="Kale S.D."/>
            <person name="Song Y."/>
            <person name="King H."/>
            <person name="Zhang Q."/>
            <person name="Presley C."/>
            <person name="Deng X."/>
            <person name="Wei C.I."/>
            <person name="Xiao S."/>
        </authorList>
    </citation>
    <scope>NUCLEOTIDE SEQUENCE [LARGE SCALE GENOMIC DNA]</scope>
    <source>
        <strain evidence="2">UCSC1</strain>
    </source>
</reference>
<dbReference type="EMBL" id="MCBR01002836">
    <property type="protein sequence ID" value="RKF81218.1"/>
    <property type="molecule type" value="Genomic_DNA"/>
</dbReference>
<organism evidence="2 3">
    <name type="scientific">Golovinomyces cichoracearum</name>
    <dbReference type="NCBI Taxonomy" id="62708"/>
    <lineage>
        <taxon>Eukaryota</taxon>
        <taxon>Fungi</taxon>
        <taxon>Dikarya</taxon>
        <taxon>Ascomycota</taxon>
        <taxon>Pezizomycotina</taxon>
        <taxon>Leotiomycetes</taxon>
        <taxon>Erysiphales</taxon>
        <taxon>Erysiphaceae</taxon>
        <taxon>Golovinomyces</taxon>
    </lineage>
</organism>
<evidence type="ECO:0000256" key="1">
    <source>
        <dbReference type="SAM" id="SignalP"/>
    </source>
</evidence>
<dbReference type="AlphaFoldDB" id="A0A420J368"/>
<proteinExistence type="predicted"/>
<keyword evidence="1" id="KW-0732">Signal</keyword>
<accession>A0A420J368</accession>
<feature type="signal peptide" evidence="1">
    <location>
        <begin position="1"/>
        <end position="23"/>
    </location>
</feature>
<feature type="chain" id="PRO_5019105438" description="Secreted effector protein" evidence="1">
    <location>
        <begin position="24"/>
        <end position="175"/>
    </location>
</feature>
<name>A0A420J368_9PEZI</name>
<evidence type="ECO:0008006" key="4">
    <source>
        <dbReference type="Google" id="ProtNLM"/>
    </source>
</evidence>
<sequence>MRLIHISIISFVVFLQSVAKIQSLGISTESTTTLKSPVVVSPDLDKRARLDSNSELQEEKRYRCGKDYYTKTVVHRTVEKLCNLLIKEQKGVGRFGLPKTSKKSRQTTAPSQLFPKEDVTKLYQIQIGKPSFARRIFYIANSEPAKDYVIINRLCLFKAVVRNEGERYWFMCKFE</sequence>